<dbReference type="SMART" id="SM00832">
    <property type="entry name" value="C8"/>
    <property type="match status" value="11"/>
</dbReference>
<dbReference type="InterPro" id="IPR052749">
    <property type="entry name" value="Alpha-tectorin"/>
</dbReference>
<dbReference type="PANTHER" id="PTHR46160">
    <property type="entry name" value="ALPHA-TECTORIN-RELATED"/>
    <property type="match status" value="1"/>
</dbReference>
<dbReference type="CDD" id="cd19941">
    <property type="entry name" value="TIL"/>
    <property type="match status" value="9"/>
</dbReference>
<feature type="domain" description="VWFD" evidence="10">
    <location>
        <begin position="815"/>
        <end position="994"/>
    </location>
</feature>
<dbReference type="Proteomes" id="UP000824782">
    <property type="component" value="Unassembled WGS sequence"/>
</dbReference>
<feature type="domain" description="VWFD" evidence="10">
    <location>
        <begin position="1366"/>
        <end position="1546"/>
    </location>
</feature>
<dbReference type="InterPro" id="IPR025615">
    <property type="entry name" value="TILa_dom"/>
</dbReference>
<feature type="domain" description="VWFD" evidence="10">
    <location>
        <begin position="2955"/>
        <end position="3135"/>
    </location>
</feature>
<dbReference type="Pfam" id="PF17517">
    <property type="entry name" value="IgGFc_binding"/>
    <property type="match status" value="1"/>
</dbReference>
<dbReference type="InterPro" id="IPR036084">
    <property type="entry name" value="Ser_inhib-like_sf"/>
</dbReference>
<keyword evidence="7" id="KW-0472">Membrane</keyword>
<dbReference type="SMART" id="SM00274">
    <property type="entry name" value="FOLN"/>
    <property type="match status" value="3"/>
</dbReference>
<evidence type="ECO:0000256" key="7">
    <source>
        <dbReference type="ARBA" id="ARBA00023136"/>
    </source>
</evidence>
<feature type="domain" description="VWFD" evidence="10">
    <location>
        <begin position="2564"/>
        <end position="2744"/>
    </location>
</feature>
<feature type="domain" description="VWFD" evidence="10">
    <location>
        <begin position="1783"/>
        <end position="1963"/>
    </location>
</feature>
<keyword evidence="9" id="KW-0325">Glycoprotein</keyword>
<dbReference type="InterPro" id="IPR003645">
    <property type="entry name" value="Fol_N"/>
</dbReference>
<keyword evidence="4" id="KW-0964">Secreted</keyword>
<dbReference type="Pfam" id="PF01826">
    <property type="entry name" value="TIL"/>
    <property type="match status" value="9"/>
</dbReference>
<protein>
    <recommendedName>
        <fullName evidence="10">VWFD domain-containing protein</fullName>
    </recommendedName>
</protein>
<comment type="subcellular location">
    <subcellularLocation>
        <location evidence="1">Cell membrane</location>
    </subcellularLocation>
    <subcellularLocation>
        <location evidence="2">Secreted</location>
    </subcellularLocation>
</comment>
<dbReference type="SMART" id="SM00215">
    <property type="entry name" value="VWC_out"/>
    <property type="match status" value="9"/>
</dbReference>
<dbReference type="EMBL" id="WNYA01000006">
    <property type="protein sequence ID" value="KAG8570024.1"/>
    <property type="molecule type" value="Genomic_DNA"/>
</dbReference>
<dbReference type="Gene3D" id="2.10.25.10">
    <property type="entry name" value="Laminin"/>
    <property type="match status" value="9"/>
</dbReference>
<dbReference type="FunFam" id="2.10.25.10:FF:000055">
    <property type="entry name" value="alpha-tectorin isoform X1"/>
    <property type="match status" value="8"/>
</dbReference>
<evidence type="ECO:0000256" key="4">
    <source>
        <dbReference type="ARBA" id="ARBA00022525"/>
    </source>
</evidence>
<keyword evidence="3" id="KW-1003">Cell membrane</keyword>
<dbReference type="SUPFAM" id="SSF57567">
    <property type="entry name" value="Serine protease inhibitors"/>
    <property type="match status" value="9"/>
</dbReference>
<keyword evidence="5" id="KW-0732">Signal</keyword>
<name>A0AAV7BBW1_ENGPU</name>
<dbReference type="GO" id="GO:0005201">
    <property type="term" value="F:extracellular matrix structural constituent"/>
    <property type="evidence" value="ECO:0007669"/>
    <property type="project" value="TreeGrafter"/>
</dbReference>
<feature type="domain" description="VWFD" evidence="10">
    <location>
        <begin position="3728"/>
        <end position="3908"/>
    </location>
</feature>
<feature type="domain" description="VWFD" evidence="10">
    <location>
        <begin position="2175"/>
        <end position="2355"/>
    </location>
</feature>
<dbReference type="SMART" id="SM00214">
    <property type="entry name" value="VWC"/>
    <property type="match status" value="7"/>
</dbReference>
<evidence type="ECO:0000313" key="11">
    <source>
        <dbReference type="EMBL" id="KAG8570024.1"/>
    </source>
</evidence>
<dbReference type="PANTHER" id="PTHR46160:SF3">
    <property type="entry name" value="ALPHA-TECTORIN"/>
    <property type="match status" value="1"/>
</dbReference>
<accession>A0AAV7BBW1</accession>
<dbReference type="InterPro" id="IPR014853">
    <property type="entry name" value="VWF/SSPO/ZAN-like_Cys-rich_dom"/>
</dbReference>
<evidence type="ECO:0000256" key="6">
    <source>
        <dbReference type="ARBA" id="ARBA00022737"/>
    </source>
</evidence>
<gene>
    <name evidence="11" type="ORF">GDO81_014652</name>
</gene>
<dbReference type="Pfam" id="PF08742">
    <property type="entry name" value="C8"/>
    <property type="match status" value="11"/>
</dbReference>
<reference evidence="11" key="1">
    <citation type="thesis" date="2020" institute="ProQuest LLC" country="789 East Eisenhower Parkway, Ann Arbor, MI, USA">
        <title>Comparative Genomics and Chromosome Evolution.</title>
        <authorList>
            <person name="Mudd A.B."/>
        </authorList>
    </citation>
    <scope>NUCLEOTIDE SEQUENCE</scope>
    <source>
        <strain evidence="11">237g6f4</strain>
        <tissue evidence="11">Blood</tissue>
    </source>
</reference>
<evidence type="ECO:0000256" key="1">
    <source>
        <dbReference type="ARBA" id="ARBA00004236"/>
    </source>
</evidence>
<keyword evidence="6" id="KW-0677">Repeat</keyword>
<dbReference type="Pfam" id="PF00094">
    <property type="entry name" value="VWD"/>
    <property type="match status" value="10"/>
</dbReference>
<dbReference type="InterPro" id="IPR035234">
    <property type="entry name" value="IgGFc-bd_N"/>
</dbReference>
<feature type="domain" description="VWFD" evidence="10">
    <location>
        <begin position="4115"/>
        <end position="4287"/>
    </location>
</feature>
<keyword evidence="12" id="KW-1185">Reference proteome</keyword>
<dbReference type="SMART" id="SM00216">
    <property type="entry name" value="VWD"/>
    <property type="match status" value="9"/>
</dbReference>
<dbReference type="InterPro" id="IPR001007">
    <property type="entry name" value="VWF_dom"/>
</dbReference>
<organism evidence="11 12">
    <name type="scientific">Engystomops pustulosus</name>
    <name type="common">Tungara frog</name>
    <name type="synonym">Physalaemus pustulosus</name>
    <dbReference type="NCBI Taxonomy" id="76066"/>
    <lineage>
        <taxon>Eukaryota</taxon>
        <taxon>Metazoa</taxon>
        <taxon>Chordata</taxon>
        <taxon>Craniata</taxon>
        <taxon>Vertebrata</taxon>
        <taxon>Euteleostomi</taxon>
        <taxon>Amphibia</taxon>
        <taxon>Batrachia</taxon>
        <taxon>Anura</taxon>
        <taxon>Neobatrachia</taxon>
        <taxon>Hyloidea</taxon>
        <taxon>Leptodactylidae</taxon>
        <taxon>Leiuperinae</taxon>
        <taxon>Engystomops</taxon>
    </lineage>
</organism>
<evidence type="ECO:0000256" key="2">
    <source>
        <dbReference type="ARBA" id="ARBA00004613"/>
    </source>
</evidence>
<dbReference type="GO" id="GO:0005886">
    <property type="term" value="C:plasma membrane"/>
    <property type="evidence" value="ECO:0007669"/>
    <property type="project" value="UniProtKB-SubCell"/>
</dbReference>
<dbReference type="FunFam" id="2.10.25.10:FF:000153">
    <property type="entry name" value="MUC5B isoform 1"/>
    <property type="match status" value="1"/>
</dbReference>
<evidence type="ECO:0000256" key="8">
    <source>
        <dbReference type="ARBA" id="ARBA00023157"/>
    </source>
</evidence>
<dbReference type="Pfam" id="PF12714">
    <property type="entry name" value="TILa"/>
    <property type="match status" value="8"/>
</dbReference>
<evidence type="ECO:0000256" key="5">
    <source>
        <dbReference type="ARBA" id="ARBA00022729"/>
    </source>
</evidence>
<dbReference type="InterPro" id="IPR001846">
    <property type="entry name" value="VWF_type-D"/>
</dbReference>
<keyword evidence="8" id="KW-1015">Disulfide bond</keyword>
<sequence length="4301" mass="471708">MQNYQVSYSKADFQLFITGYNPSTTVTIWMNKSSFKQVLTVNERSTLTVQIPGNAELGGSTKSCNVIGIKSDKPVSVLSLNFKFQSADTSIVYPIEQLGTDYYIVTPLGGPDDGFKEFSVVSYEEPTNVDIFLTGAVTYQEKTYAAGSKLTVLLEPYNALQLLSKDNLSGTRVVSQKPVAVLSGHTCTWKNSKCNHVYEQLRPVNSWGTSFIIPPISLQFKSDIIFVVAAVNTKIDYQIETKATSKNLNAGEVIQLDVPVKTPIFLTASSGIQVIYYCTGWQDKFFSPYDPILMTIPPVSSYCSSYYIYGQKEFENYGTLVAKKADISKVTYNKGPITDLSWNDIPGTDYSWATQRLGKGFSFQLVENPSSPFMLLSYGFVKLNSYGSPATCVEGPSCSTVKCRAKEKCQMSNGKPICVPDSEAYCHAVGDPHFRTFDGYYYDFQGTCTYTIAKTCGSDSSLPTFNIEAKNENRGNTRVAYVSYVTIQVYDYSISLVRYEYGFVRVNNQRLRLPMSLNDGQVRLYQSGGSVVIETDFTLKVYYDWNSFLKVFISSSFFQSVCGLCGNYNGNPSDDLMTPTGTLAPNLVDFGKSWKVDDGDRFCWHNCNGECKTCPLETQQTYKSEQSCGLISKLLDGPFRQCHSVIDPKTYVDNCVYDLCMNGGSKQILCQSLKSYADACQRSKVSIGEWRQLSRCPMSCPVNSEYKLCAQACPATCNDDATPSVCSDSCVESCQCKAGYVLDEGKCIPKASCGCIYQGKLYAPNEKFWGDNKCEKQCICNPSTKRVECKATKCKSSEQCAVVNGIQNCYPVSYGTCSASGDPHYITFDGMRYDFQGTCIYQFAGVCKKSEDLVDFQVNVQNENRGSKVVSYVSAVQVKVYEFDIVIDRKYKNRILLNGVLTNLPYVIDVGRLSIYKQGFHAIIQTSFGLRVSYNWESHVAVTLPSSYAGAVCGLCGNFDNDKSNEFLMKNNQLTTKPTLFGNSWKVQNVPGCYEEDKGDCLKLAELELRHNNNKEGCGIIKDKNGPFRECHAKINPDGHFKSCVYDACFYEGREDVLCKIIASYATLCQDAGVTIYPWRTSKFCSKNCPKNSHIEDMLPLAVPHLPPFSAIGMQTCMFRGCEIIHSYAAACQAAGVTIQPWRTDSFCPLKCPANSQYKGVPMSALQHALASPILPKCPETCSEGYKNGPFRECHAKINPDGHFKSCVYDACFYEGREDVLCKIIASYATLCQDAGVTIYPWRTSKFCSKNCPKNSHYEVCASGCAPTCLSLSPPLGCKPVCSEGCECNDGFILSGGDCVPISQCGCQYNDRYYKAGEVFFPSGLCNQQCVCTTSGAVECKAFSCGPNEECKVIDGVQKCQPVGSAQCSAAGDPHYMSFDGLAFDFQGTCTYTLTKTITNRENLVPFAINVKNEKWGNGKVAVTKLVSFEVYGYNLILEFEVRGKILVNGEYRNLPVNLEDGKIRVYQHGIRVLIDTDFGVQVNYDLVYHVLVTVPGNYKNLLGGLCGNYNGDRKDDLQLPDKTVTTDATKFGASWKVQIPGVTCDDGCGGSGNLCPACDAKKQEIFKTENYCGFMKKSSGPLSACYAKINPDTYFNNCIYDLCANEGDGNILCHSIHSYAAACQAAGVTIQPWRTDSFCPLKCPANSQYKACADVCSSTCAGVTDPAKCPETCSEGCECNDGFFFDGKDCVSMDQCGCFEDGRYYQPNEKVLSSDCKQACTCSPMGGLICEDTGCAADEICKIKDGIVACINKDPCKTLQCRIKETCKIQNGNAVCVPDFTGTCWAWGDPHYHTFDGYNYDFQGTCTYVLAKYGGGDPGLVPFTIEEKNDNRGSQAVSFVRTVTISLYGYKIAIMKGEFGKVRVNDVITNLPVTLLDGKISASISGLNAVIRTDFGLQVTYEYNWHVVVTLSSSYYGLTKGLCGNFNQNFKDELITADNKAVTSIVDWAKSWKVNDRDPFCFDYCPGLNCPTCNDAKKSLYGDDKRCGLISKVGDGPFRECHSKVNPDNFFDSCLYDVCINNGANQFLCPALNAYADTCRKQGVKIYDWRTPSGCVLACPANSHYEFCGKACPATCTDRTAPSRCTEACVETCQCNDGFVLSGDKCVPVGQCGCSYNGAYYQANQEFWEDDNCRRLCKCDPTLGMVVCKESSCKSTERCMVNNGVRSCQPFSFSTCSGWGDPHYTTFDGKRFDFMGTCVYQLVGVTSTNPSIPKFKVTVQNNNRGGNKAVSYTKVVTLEVYDITVTLSMDFPRRILVDGVVTSLPFYYQTNKVVAYISGSHGIIKTDFEITVKYDWNSYVEVTIPSTFANVVGGLCGNFNKNPNDDFNMKNGNPAPNAVQFGNSWKVADVPGCTPECSGSCPLCSEAQKQEYKTEKYCGLINKPSGPFSQCHAVVDPIPFFNDCIFDACQYKGHPSSFCNAIGLYVAACQAAGVKLQEWRSPSFCSLSCPPNTHYELCGNACPVTCHGLSSPTGCDSPCKEACYCDNGYLLSGHKCVPIASCGCVYQDKYYQKNEIFYPKGQCSERCQCGSDGIVRCKSEACGPEEECKLVNGAWGCQPKDCGRCVASGDPHYISFDGLRFDFQGTCTYILSKVVADDSQLPKFTIVVENESYGNGRVAVTRLVVVSVYGYTIAIERNMRSKVKVDGELNNLPLVLDDDNVMVNQEGNNVVLQTDFGLKILYDTVYHVLLSIPSTYRGKLGGLCGNFNGDRNDEFQLPNKQVVKNVNDFGLSWKVNIAGAKCSDGCKEGECPVCADAKLQPFKATSSCGMITNPSGPFKACHSKINPDEYFTHCIYDSCAVDGKDEILCKSLQAYAAACHAIGVTISAWRTPTFCPLSCPANSHYELCTRTCEQTCSGLTAPMKCTNRCFEGCECNAGYVLDRDTCVTADKCGCAFNGKYLSEGESFITADCTRQCKCQAGANADPSCSTVKCRNKERCEMSNEKPRCLPDSVAYCHVTGDPHYRTFDGYYYDFQGTCTYTIAKTCGSDSSLPAFNIETKNENRGNTQVSYVGYVTVQVYNYSISIVRNEYGFVRVNNQHLRLPMNLNEGRVYLYQSGDSVVIETDFALKVYYDWNFVLKVSISSSFFQRVCGLCGNYNGNSSDDLMTPTGTLAPNLVEFGRSWKVDDGDRVCWHNCNGECKPCPLEIQRTYASEKSCGLISKVVDGPFSQCHSVIDPKPYLDNCVYDLCMNDGSKQILCQSLKTYADACQRNKSSIGDWRQLSGCSMSCPENSEYKLCAQACPATCNDDAKPSICSESCVESCQCKAGYVLDEGKCIPKASCGCIYQGKLYAPNEKFWDDRKCEKQCICNPSTKKVECKATKCKSSEQCAKCQPVGSAQCSASGDPHYMSFDGLAYDFQGTCTYTLTKTITKGENLIPFLINNYNRGGNAAVSYTKVVNLEVYNMVLSLSLDFPRHILVDGVVTSLPFYYQTNKVVAFISGGQGIIKTDFEVTVTFEWNNYMAVRIPSTYENAIGGLCGNFNKNPEDDFKMINGTSALNPVQFGNSWKVGDIPGCSPEYTGNCVVQCSEAQKLEYKTDKYCGLITNPNGPFSQCYPAVDPTPFFNDCIFDVCQYKSHPSSFCNAISLYVAACQVAGIKLQEWRSQSFCSLSCPPNTHYELCGNACPVTCHGLSPPTGCDSPCKEACYCDNGYVLSGHKCVPIASCGCVYQDKYYQKNEIFYPKGQCNESCQCDADGTVRCKSEACGPEEECKLANGAWGCQPKEYDRCVVSGDPHYISFDGLRFDFQGTCTYILSKVVADYFGLVRFSVTAENEGYGNGRVSVTKRVVVSVYGYTIAIERGMKSKVKVDGELNNLPLVLDNDNIVVTQEGLNVVLQTNLGLKILYDAVFHVILVVPSTYRGKLGGLCGNYNGDRNDEFQLPNKQVVKNANDFGLSWKVNIAGAKCSDGCKEGECPVCADAKLQPFKATSSCGMITNPSGPFKACHSKINPDDYFNHCIYDSCAVDGKDEILCKSLQAYAAACHAFGVMIGSWRTPTFCALSCPANSHYELCTRTCEQTCSGLSAPVKCTDQCFEGCECNAGYVMDGDKCVTADKCGCVINGRYLSEGESVISANCTRQCKCQAGLVDCTDIKCGDKERCGLRNGVNDCYMVEGECSMNALKFVSFDGLVGGPVGNGPVEVASLCDNKAAGWFRIVADIQSCGRTMSSVARLHIYQGCSIVTISKDQEVWVNGRLDSFPVDSGMLSAKAGASLISIQIGASLRIELTVGGDLVLRVSETLSELICGACGNFNRDLSDDLKSPAGKSATDVSQLLASWRSRDLSSCNASNQGNSDVSKNGC</sequence>
<dbReference type="InterPro" id="IPR002919">
    <property type="entry name" value="TIL_dom"/>
</dbReference>
<dbReference type="PROSITE" id="PS51233">
    <property type="entry name" value="VWFD"/>
    <property type="match status" value="10"/>
</dbReference>
<feature type="domain" description="VWFD" evidence="10">
    <location>
        <begin position="424"/>
        <end position="604"/>
    </location>
</feature>
<dbReference type="GO" id="GO:0031012">
    <property type="term" value="C:extracellular matrix"/>
    <property type="evidence" value="ECO:0007669"/>
    <property type="project" value="TreeGrafter"/>
</dbReference>
<feature type="domain" description="VWFD" evidence="10">
    <location>
        <begin position="3340"/>
        <end position="3518"/>
    </location>
</feature>
<evidence type="ECO:0000313" key="12">
    <source>
        <dbReference type="Proteomes" id="UP000824782"/>
    </source>
</evidence>
<evidence type="ECO:0000259" key="10">
    <source>
        <dbReference type="PROSITE" id="PS51233"/>
    </source>
</evidence>
<evidence type="ECO:0000256" key="9">
    <source>
        <dbReference type="ARBA" id="ARBA00023180"/>
    </source>
</evidence>
<proteinExistence type="predicted"/>
<evidence type="ECO:0000256" key="3">
    <source>
        <dbReference type="ARBA" id="ARBA00022475"/>
    </source>
</evidence>
<dbReference type="GO" id="GO:0005576">
    <property type="term" value="C:extracellular region"/>
    <property type="evidence" value="ECO:0007669"/>
    <property type="project" value="UniProtKB-SubCell"/>
</dbReference>
<comment type="caution">
    <text evidence="11">The sequence shown here is derived from an EMBL/GenBank/DDBJ whole genome shotgun (WGS) entry which is preliminary data.</text>
</comment>